<dbReference type="RefSeq" id="WP_171269727.1">
    <property type="nucleotide sequence ID" value="NZ_CP038445.1"/>
</dbReference>
<evidence type="ECO:0000313" key="1">
    <source>
        <dbReference type="EMBL" id="QJT40050.1"/>
    </source>
</evidence>
<proteinExistence type="predicted"/>
<evidence type="ECO:0000313" key="2">
    <source>
        <dbReference type="Proteomes" id="UP000502657"/>
    </source>
</evidence>
<dbReference type="InterPro" id="IPR008767">
    <property type="entry name" value="Phage_SPP1_head-tail_adaptor"/>
</dbReference>
<dbReference type="InterPro" id="IPR038666">
    <property type="entry name" value="SSP1_head-tail_sf"/>
</dbReference>
<gene>
    <name evidence="1" type="ORF">E4188_17170</name>
</gene>
<name>A0ABX6NUJ6_AERME</name>
<protein>
    <recommendedName>
        <fullName evidence="3">Head-tail adaptor protein</fullName>
    </recommendedName>
</protein>
<reference evidence="1 2" key="1">
    <citation type="submission" date="2019-03" db="EMBL/GenBank/DDBJ databases">
        <title>Novel transposon Tn6433 accelerates the dissemination of tet(E) in Aeromonas from aerobic biofilm under oxytetracycline stress.</title>
        <authorList>
            <person name="Shi Y."/>
            <person name="Tian Z."/>
            <person name="Zhang Y."/>
            <person name="Zhang H."/>
            <person name="Yang M."/>
        </authorList>
    </citation>
    <scope>NUCLEOTIDE SEQUENCE [LARGE SCALE GENOMIC DNA]</scope>
    <source>
        <strain evidence="1 2">R50-22</strain>
    </source>
</reference>
<dbReference type="NCBIfam" id="TIGR01563">
    <property type="entry name" value="gp16_SPP1"/>
    <property type="match status" value="1"/>
</dbReference>
<evidence type="ECO:0008006" key="3">
    <source>
        <dbReference type="Google" id="ProtNLM"/>
    </source>
</evidence>
<keyword evidence="2" id="KW-1185">Reference proteome</keyword>
<dbReference type="Pfam" id="PF05521">
    <property type="entry name" value="Phage_HCP"/>
    <property type="match status" value="1"/>
</dbReference>
<organism evidence="1 2">
    <name type="scientific">Aeromonas media</name>
    <dbReference type="NCBI Taxonomy" id="651"/>
    <lineage>
        <taxon>Bacteria</taxon>
        <taxon>Pseudomonadati</taxon>
        <taxon>Pseudomonadota</taxon>
        <taxon>Gammaproteobacteria</taxon>
        <taxon>Aeromonadales</taxon>
        <taxon>Aeromonadaceae</taxon>
        <taxon>Aeromonas</taxon>
    </lineage>
</organism>
<sequence>MAAGEYRDQIRILTKASGQDAAGQPLAQWQESSPIWADVRMIGGREQLRAGKEVAAGQYTIKLRYRSGVTPANRVFLVRDDLTVNIKLVQPDAKRSTLILFCEVDQ</sequence>
<dbReference type="Gene3D" id="2.40.10.270">
    <property type="entry name" value="Bacteriophage SPP1 head-tail adaptor protein"/>
    <property type="match status" value="1"/>
</dbReference>
<dbReference type="Proteomes" id="UP000502657">
    <property type="component" value="Chromosome"/>
</dbReference>
<dbReference type="EMBL" id="CP038448">
    <property type="protein sequence ID" value="QJT40050.1"/>
    <property type="molecule type" value="Genomic_DNA"/>
</dbReference>
<accession>A0ABX6NUJ6</accession>